<gene>
    <name evidence="1" type="ORF">GZH47_25325</name>
</gene>
<dbReference type="EMBL" id="CP048286">
    <property type="protein sequence ID" value="QHW33791.1"/>
    <property type="molecule type" value="Genomic_DNA"/>
</dbReference>
<evidence type="ECO:0000313" key="2">
    <source>
        <dbReference type="Proteomes" id="UP000479114"/>
    </source>
</evidence>
<sequence>MAQFQVIETLKSENAFIIQGVLLEGQLNKGMEIHIPLNNNLDVTGVITEINETNNQYDIVIGCLDLEEITLWEMLNLKDNVIQIK</sequence>
<dbReference type="AlphaFoldDB" id="A0A6C0P621"/>
<keyword evidence="2" id="KW-1185">Reference proteome</keyword>
<proteinExistence type="predicted"/>
<dbReference type="RefSeq" id="WP_162643789.1">
    <property type="nucleotide sequence ID" value="NZ_CP048286.1"/>
</dbReference>
<evidence type="ECO:0000313" key="1">
    <source>
        <dbReference type="EMBL" id="QHW33791.1"/>
    </source>
</evidence>
<reference evidence="1 2" key="1">
    <citation type="submission" date="2020-02" db="EMBL/GenBank/DDBJ databases">
        <title>Paenibacillus sp. nov., isolated from rhizosphere soil of tomato.</title>
        <authorList>
            <person name="Weon H.-Y."/>
            <person name="Lee S.A."/>
        </authorList>
    </citation>
    <scope>NUCLEOTIDE SEQUENCE [LARGE SCALE GENOMIC DNA]</scope>
    <source>
        <strain evidence="1 2">14171R-81</strain>
    </source>
</reference>
<name>A0A6C0P621_9BACL</name>
<dbReference type="Proteomes" id="UP000479114">
    <property type="component" value="Chromosome"/>
</dbReference>
<protein>
    <submittedName>
        <fullName evidence="1">Uncharacterized protein</fullName>
    </submittedName>
</protein>
<organism evidence="1 2">
    <name type="scientific">Paenibacillus rhizovicinus</name>
    <dbReference type="NCBI Taxonomy" id="2704463"/>
    <lineage>
        <taxon>Bacteria</taxon>
        <taxon>Bacillati</taxon>
        <taxon>Bacillota</taxon>
        <taxon>Bacilli</taxon>
        <taxon>Bacillales</taxon>
        <taxon>Paenibacillaceae</taxon>
        <taxon>Paenibacillus</taxon>
    </lineage>
</organism>
<dbReference type="KEGG" id="prz:GZH47_25325"/>
<accession>A0A6C0P621</accession>